<comment type="caution">
    <text evidence="2">The sequence shown here is derived from an EMBL/GenBank/DDBJ whole genome shotgun (WGS) entry which is preliminary data.</text>
</comment>
<gene>
    <name evidence="2" type="ORF">KUF71_023051</name>
</gene>
<evidence type="ECO:0000259" key="1">
    <source>
        <dbReference type="PROSITE" id="PS51433"/>
    </source>
</evidence>
<dbReference type="PROSITE" id="PS51433">
    <property type="entry name" value="PNT"/>
    <property type="match status" value="1"/>
</dbReference>
<dbReference type="FunFam" id="1.10.150.50:FF:000061">
    <property type="entry name" value="Ets DNA-binding protein pokkuri"/>
    <property type="match status" value="1"/>
</dbReference>
<evidence type="ECO:0000313" key="3">
    <source>
        <dbReference type="Proteomes" id="UP001219518"/>
    </source>
</evidence>
<dbReference type="EMBL" id="JAHWGI010000331">
    <property type="protein sequence ID" value="KAK3913594.1"/>
    <property type="molecule type" value="Genomic_DNA"/>
</dbReference>
<dbReference type="AlphaFoldDB" id="A0AAE1LCE6"/>
<proteinExistence type="predicted"/>
<dbReference type="Gene3D" id="1.10.150.50">
    <property type="entry name" value="Transcription Factor, Ets-1"/>
    <property type="match status" value="1"/>
</dbReference>
<dbReference type="InterPro" id="IPR013761">
    <property type="entry name" value="SAM/pointed_sf"/>
</dbReference>
<keyword evidence="3" id="KW-1185">Reference proteome</keyword>
<feature type="domain" description="PNT" evidence="1">
    <location>
        <begin position="42"/>
        <end position="126"/>
    </location>
</feature>
<dbReference type="Pfam" id="PF02198">
    <property type="entry name" value="SAM_PNT"/>
    <property type="match status" value="1"/>
</dbReference>
<dbReference type="SUPFAM" id="SSF47769">
    <property type="entry name" value="SAM/Pointed domain"/>
    <property type="match status" value="1"/>
</dbReference>
<protein>
    <submittedName>
        <fullName evidence="2">Ets DNA-binding protein pokkuri</fullName>
    </submittedName>
</protein>
<dbReference type="Proteomes" id="UP001219518">
    <property type="component" value="Unassembled WGS sequence"/>
</dbReference>
<dbReference type="GO" id="GO:0043565">
    <property type="term" value="F:sequence-specific DNA binding"/>
    <property type="evidence" value="ECO:0007669"/>
    <property type="project" value="InterPro"/>
</dbReference>
<dbReference type="SMART" id="SM00251">
    <property type="entry name" value="SAM_PNT"/>
    <property type="match status" value="1"/>
</dbReference>
<keyword evidence="2" id="KW-0238">DNA-binding</keyword>
<name>A0AAE1LCE6_9NEOP</name>
<sequence length="130" mass="15253">MRDQGIASRLPFRELQTNLVFSFRFLTEMQLKMGVQTELRSWEWRTCLAPFPEPDLPKDPRCWSRSDVAAWLHYMALVHHLPCVPIDRFLMNGKALCLMSMDMFLGRVPLGGKLLYKDFQIRLGRAMYNS</sequence>
<reference evidence="2" key="1">
    <citation type="submission" date="2021-07" db="EMBL/GenBank/DDBJ databases">
        <authorList>
            <person name="Catto M.A."/>
            <person name="Jacobson A."/>
            <person name="Kennedy G."/>
            <person name="Labadie P."/>
            <person name="Hunt B.G."/>
            <person name="Srinivasan R."/>
        </authorList>
    </citation>
    <scope>NUCLEOTIDE SEQUENCE</scope>
    <source>
        <strain evidence="2">PL_HMW_Pooled</strain>
        <tissue evidence="2">Head</tissue>
    </source>
</reference>
<accession>A0AAE1LCE6</accession>
<reference evidence="2" key="2">
    <citation type="journal article" date="2023" name="BMC Genomics">
        <title>Pest status, molecular evolution, and epigenetic factors derived from the genome assembly of Frankliniella fusca, a thysanopteran phytovirus vector.</title>
        <authorList>
            <person name="Catto M.A."/>
            <person name="Labadie P.E."/>
            <person name="Jacobson A.L."/>
            <person name="Kennedy G.G."/>
            <person name="Srinivasan R."/>
            <person name="Hunt B.G."/>
        </authorList>
    </citation>
    <scope>NUCLEOTIDE SEQUENCE</scope>
    <source>
        <strain evidence="2">PL_HMW_Pooled</strain>
    </source>
</reference>
<dbReference type="InterPro" id="IPR003118">
    <property type="entry name" value="Pointed_dom"/>
</dbReference>
<evidence type="ECO:0000313" key="2">
    <source>
        <dbReference type="EMBL" id="KAK3913594.1"/>
    </source>
</evidence>
<organism evidence="2 3">
    <name type="scientific">Frankliniella fusca</name>
    <dbReference type="NCBI Taxonomy" id="407009"/>
    <lineage>
        <taxon>Eukaryota</taxon>
        <taxon>Metazoa</taxon>
        <taxon>Ecdysozoa</taxon>
        <taxon>Arthropoda</taxon>
        <taxon>Hexapoda</taxon>
        <taxon>Insecta</taxon>
        <taxon>Pterygota</taxon>
        <taxon>Neoptera</taxon>
        <taxon>Paraneoptera</taxon>
        <taxon>Thysanoptera</taxon>
        <taxon>Terebrantia</taxon>
        <taxon>Thripoidea</taxon>
        <taxon>Thripidae</taxon>
        <taxon>Frankliniella</taxon>
    </lineage>
</organism>